<keyword evidence="12 19" id="KW-0675">Receptor</keyword>
<dbReference type="InterPro" id="IPR036942">
    <property type="entry name" value="Beta-barrel_TonB_sf"/>
</dbReference>
<keyword evidence="7" id="KW-0732">Signal</keyword>
<keyword evidence="9" id="KW-0406">Ion transport</keyword>
<evidence type="ECO:0000256" key="2">
    <source>
        <dbReference type="ARBA" id="ARBA00009810"/>
    </source>
</evidence>
<evidence type="ECO:0000256" key="9">
    <source>
        <dbReference type="ARBA" id="ARBA00023065"/>
    </source>
</evidence>
<dbReference type="Gene3D" id="2.40.170.20">
    <property type="entry name" value="TonB-dependent receptor, beta-barrel domain"/>
    <property type="match status" value="1"/>
</dbReference>
<evidence type="ECO:0000256" key="16">
    <source>
        <dbReference type="SAM" id="MobiDB-lite"/>
    </source>
</evidence>
<sequence length="697" mass="75502">MTGLASIPFASPAEAQDATDASATVLEPVVVEGKESPTGKVDGYVARQTVTGSKTDTPAREVPQSLSVITRDQMDDRAVQNVGQALDYAVGVVSQPYGTDARFDSPIIRGFSAANSMYLNGLKLERSDGMISLEPYGMERIDVLRGPSSVLYGQGNPGGLIDFISKHPTWQSFGEATVEAGSFDRYTGSFDIGGPLGEGSDFAYRLTGLARQGGTQVDGVDDNRLFLAPALTWRPSETTSLTLLASIQHDESGSPVGLPAEYTVLASAANRLSRSLYLGDPDFDRSNRNFGTIGYEFSHEFANGWTFRQNARYAVLNWDYRNLYYSGLDAADPTIANRGTSTNKEDLRTLTLDNQLQTDFATGPLAHTVLLGLDLRRHTEDTWTGFGTAPSISLTDPVYGMPIPQNLWYESKVDGTLTQAGLYAQDQVRWDKWLLTLGLRHDWASTSSTTATNYGDTVQDQDDHAFTYRVGLTYLFDNGLAPYASYSTSFEPVIGGNAGQPFRPSEGKQYELGVKYQPVGWNAFLTAAAYDLRQTNVLTTVLDGGVSQSAQIGEVHVRGVELSGTASLAEGLKLLANYTYTDAEIVGGVTGGNRPANVPKQAANAWLDYTIQGGPLAGLGVGAGVRYVGSRYNLDTNTILLPEDTLFDAALHYEKGPYKLSLNVNNIADKTYVSTCGYFGCYYGDGRTVIGRLTYKW</sequence>
<feature type="domain" description="TonB-dependent receptor-like beta-barrel" evidence="17">
    <location>
        <begin position="233"/>
        <end position="667"/>
    </location>
</feature>
<dbReference type="InterPro" id="IPR037066">
    <property type="entry name" value="Plug_dom_sf"/>
</dbReference>
<dbReference type="EMBL" id="JAUSVX010000001">
    <property type="protein sequence ID" value="MDQ0468092.1"/>
    <property type="molecule type" value="Genomic_DNA"/>
</dbReference>
<dbReference type="InterPro" id="IPR039426">
    <property type="entry name" value="TonB-dep_rcpt-like"/>
</dbReference>
<evidence type="ECO:0000256" key="1">
    <source>
        <dbReference type="ARBA" id="ARBA00004571"/>
    </source>
</evidence>
<dbReference type="NCBIfam" id="TIGR01783">
    <property type="entry name" value="TonB-siderophor"/>
    <property type="match status" value="1"/>
</dbReference>
<name>A0ABU0J4I7_9HYPH</name>
<dbReference type="PANTHER" id="PTHR32552">
    <property type="entry name" value="FERRICHROME IRON RECEPTOR-RELATED"/>
    <property type="match status" value="1"/>
</dbReference>
<dbReference type="InterPro" id="IPR000531">
    <property type="entry name" value="Beta-barrel_TonB"/>
</dbReference>
<keyword evidence="4 14" id="KW-1134">Transmembrane beta strand</keyword>
<dbReference type="InterPro" id="IPR012910">
    <property type="entry name" value="Plug_dom"/>
</dbReference>
<evidence type="ECO:0000256" key="3">
    <source>
        <dbReference type="ARBA" id="ARBA00022448"/>
    </source>
</evidence>
<dbReference type="Gene3D" id="2.170.130.10">
    <property type="entry name" value="TonB-dependent receptor, plug domain"/>
    <property type="match status" value="1"/>
</dbReference>
<evidence type="ECO:0000259" key="18">
    <source>
        <dbReference type="Pfam" id="PF07715"/>
    </source>
</evidence>
<evidence type="ECO:0000259" key="17">
    <source>
        <dbReference type="Pfam" id="PF00593"/>
    </source>
</evidence>
<reference evidence="19 20" key="1">
    <citation type="submission" date="2023-07" db="EMBL/GenBank/DDBJ databases">
        <title>Genomic Encyclopedia of Type Strains, Phase IV (KMG-IV): sequencing the most valuable type-strain genomes for metagenomic binning, comparative biology and taxonomic classification.</title>
        <authorList>
            <person name="Goeker M."/>
        </authorList>
    </citation>
    <scope>NUCLEOTIDE SEQUENCE [LARGE SCALE GENOMIC DNA]</scope>
    <source>
        <strain evidence="19 20">DSM 19619</strain>
    </source>
</reference>
<feature type="domain" description="TonB-dependent receptor plug" evidence="18">
    <location>
        <begin position="59"/>
        <end position="159"/>
    </location>
</feature>
<feature type="region of interest" description="Disordered" evidence="16">
    <location>
        <begin position="1"/>
        <end position="21"/>
    </location>
</feature>
<evidence type="ECO:0000256" key="5">
    <source>
        <dbReference type="ARBA" id="ARBA00022496"/>
    </source>
</evidence>
<evidence type="ECO:0000256" key="11">
    <source>
        <dbReference type="ARBA" id="ARBA00023136"/>
    </source>
</evidence>
<evidence type="ECO:0000256" key="4">
    <source>
        <dbReference type="ARBA" id="ARBA00022452"/>
    </source>
</evidence>
<keyword evidence="11 14" id="KW-0472">Membrane</keyword>
<keyword evidence="6 14" id="KW-0812">Transmembrane</keyword>
<keyword evidence="8" id="KW-0408">Iron</keyword>
<evidence type="ECO:0000256" key="13">
    <source>
        <dbReference type="ARBA" id="ARBA00023237"/>
    </source>
</evidence>
<dbReference type="Proteomes" id="UP001242480">
    <property type="component" value="Unassembled WGS sequence"/>
</dbReference>
<protein>
    <submittedName>
        <fullName evidence="19">Iron complex outermembrane receptor protein</fullName>
    </submittedName>
</protein>
<organism evidence="19 20">
    <name type="scientific">Labrys wisconsinensis</name>
    <dbReference type="NCBI Taxonomy" id="425677"/>
    <lineage>
        <taxon>Bacteria</taxon>
        <taxon>Pseudomonadati</taxon>
        <taxon>Pseudomonadota</taxon>
        <taxon>Alphaproteobacteria</taxon>
        <taxon>Hyphomicrobiales</taxon>
        <taxon>Xanthobacteraceae</taxon>
        <taxon>Labrys</taxon>
    </lineage>
</organism>
<comment type="similarity">
    <text evidence="2 14 15">Belongs to the TonB-dependent receptor family.</text>
</comment>
<dbReference type="Pfam" id="PF00593">
    <property type="entry name" value="TonB_dep_Rec_b-barrel"/>
    <property type="match status" value="1"/>
</dbReference>
<dbReference type="InterPro" id="IPR010105">
    <property type="entry name" value="TonB_sidphr_rcpt"/>
</dbReference>
<gene>
    <name evidence="19" type="ORF">QO011_001087</name>
</gene>
<evidence type="ECO:0000313" key="20">
    <source>
        <dbReference type="Proteomes" id="UP001242480"/>
    </source>
</evidence>
<evidence type="ECO:0000256" key="12">
    <source>
        <dbReference type="ARBA" id="ARBA00023170"/>
    </source>
</evidence>
<keyword evidence="13 14" id="KW-0998">Cell outer membrane</keyword>
<dbReference type="SUPFAM" id="SSF56935">
    <property type="entry name" value="Porins"/>
    <property type="match status" value="1"/>
</dbReference>
<dbReference type="PROSITE" id="PS52016">
    <property type="entry name" value="TONB_DEPENDENT_REC_3"/>
    <property type="match status" value="1"/>
</dbReference>
<evidence type="ECO:0000256" key="14">
    <source>
        <dbReference type="PROSITE-ProRule" id="PRU01360"/>
    </source>
</evidence>
<evidence type="ECO:0000256" key="8">
    <source>
        <dbReference type="ARBA" id="ARBA00023004"/>
    </source>
</evidence>
<evidence type="ECO:0000313" key="19">
    <source>
        <dbReference type="EMBL" id="MDQ0468092.1"/>
    </source>
</evidence>
<evidence type="ECO:0000256" key="10">
    <source>
        <dbReference type="ARBA" id="ARBA00023077"/>
    </source>
</evidence>
<comment type="caution">
    <text evidence="19">The sequence shown here is derived from an EMBL/GenBank/DDBJ whole genome shotgun (WGS) entry which is preliminary data.</text>
</comment>
<proteinExistence type="inferred from homology"/>
<evidence type="ECO:0000256" key="15">
    <source>
        <dbReference type="RuleBase" id="RU003357"/>
    </source>
</evidence>
<evidence type="ECO:0000256" key="7">
    <source>
        <dbReference type="ARBA" id="ARBA00022729"/>
    </source>
</evidence>
<keyword evidence="20" id="KW-1185">Reference proteome</keyword>
<dbReference type="Pfam" id="PF07715">
    <property type="entry name" value="Plug"/>
    <property type="match status" value="1"/>
</dbReference>
<comment type="subcellular location">
    <subcellularLocation>
        <location evidence="1 14">Cell outer membrane</location>
        <topology evidence="1 14">Multi-pass membrane protein</topology>
    </subcellularLocation>
</comment>
<evidence type="ECO:0000256" key="6">
    <source>
        <dbReference type="ARBA" id="ARBA00022692"/>
    </source>
</evidence>
<dbReference type="RefSeq" id="WP_307268680.1">
    <property type="nucleotide sequence ID" value="NZ_JAUSVX010000001.1"/>
</dbReference>
<dbReference type="PANTHER" id="PTHR32552:SF68">
    <property type="entry name" value="FERRICHROME OUTER MEMBRANE TRANSPORTER_PHAGE RECEPTOR"/>
    <property type="match status" value="1"/>
</dbReference>
<accession>A0ABU0J4I7</accession>
<keyword evidence="3 14" id="KW-0813">Transport</keyword>
<keyword evidence="5" id="KW-0410">Iron transport</keyword>
<keyword evidence="10 15" id="KW-0798">TonB box</keyword>
<dbReference type="CDD" id="cd01347">
    <property type="entry name" value="ligand_gated_channel"/>
    <property type="match status" value="1"/>
</dbReference>